<organism evidence="2 3">
    <name type="scientific">Kutzneria chonburiensis</name>
    <dbReference type="NCBI Taxonomy" id="1483604"/>
    <lineage>
        <taxon>Bacteria</taxon>
        <taxon>Bacillati</taxon>
        <taxon>Actinomycetota</taxon>
        <taxon>Actinomycetes</taxon>
        <taxon>Pseudonocardiales</taxon>
        <taxon>Pseudonocardiaceae</taxon>
        <taxon>Kutzneria</taxon>
    </lineage>
</organism>
<gene>
    <name evidence="2" type="ORF">ACFFH7_04515</name>
</gene>
<accession>A0ABV6MKN0</accession>
<name>A0ABV6MKN0_9PSEU</name>
<dbReference type="EMBL" id="JBHLUD010000001">
    <property type="protein sequence ID" value="MFC0540727.1"/>
    <property type="molecule type" value="Genomic_DNA"/>
</dbReference>
<protein>
    <submittedName>
        <fullName evidence="2">Thioredoxin family protein</fullName>
    </submittedName>
</protein>
<dbReference type="CDD" id="cd02947">
    <property type="entry name" value="TRX_family"/>
    <property type="match status" value="1"/>
</dbReference>
<reference evidence="2 3" key="1">
    <citation type="submission" date="2024-09" db="EMBL/GenBank/DDBJ databases">
        <authorList>
            <person name="Sun Q."/>
            <person name="Mori K."/>
        </authorList>
    </citation>
    <scope>NUCLEOTIDE SEQUENCE [LARGE SCALE GENOMIC DNA]</scope>
    <source>
        <strain evidence="2 3">TBRC 1432</strain>
    </source>
</reference>
<sequence length="131" mass="14467">MMKALSADQHDAALAEGLAVLVFRVAESPACQSFQPELDTFVARRPEIAVWTVEAMEQRDLSDRHGLRALPTIVMYRDGLPARRFAGGLSADDLVEELDELAAADMDEEYNDWMVEMMETGEAGSPHVGSR</sequence>
<dbReference type="InterPro" id="IPR013766">
    <property type="entry name" value="Thioredoxin_domain"/>
</dbReference>
<dbReference type="InterPro" id="IPR036249">
    <property type="entry name" value="Thioredoxin-like_sf"/>
</dbReference>
<dbReference type="Proteomes" id="UP001589810">
    <property type="component" value="Unassembled WGS sequence"/>
</dbReference>
<dbReference type="Pfam" id="PF00085">
    <property type="entry name" value="Thioredoxin"/>
    <property type="match status" value="1"/>
</dbReference>
<dbReference type="Gene3D" id="3.40.30.10">
    <property type="entry name" value="Glutaredoxin"/>
    <property type="match status" value="1"/>
</dbReference>
<evidence type="ECO:0000259" key="1">
    <source>
        <dbReference type="Pfam" id="PF00085"/>
    </source>
</evidence>
<evidence type="ECO:0000313" key="2">
    <source>
        <dbReference type="EMBL" id="MFC0540727.1"/>
    </source>
</evidence>
<dbReference type="RefSeq" id="WP_273939553.1">
    <property type="nucleotide sequence ID" value="NZ_CP097263.1"/>
</dbReference>
<evidence type="ECO:0000313" key="3">
    <source>
        <dbReference type="Proteomes" id="UP001589810"/>
    </source>
</evidence>
<proteinExistence type="predicted"/>
<keyword evidence="3" id="KW-1185">Reference proteome</keyword>
<feature type="domain" description="Thioredoxin" evidence="1">
    <location>
        <begin position="4"/>
        <end position="99"/>
    </location>
</feature>
<dbReference type="SUPFAM" id="SSF52833">
    <property type="entry name" value="Thioredoxin-like"/>
    <property type="match status" value="1"/>
</dbReference>
<comment type="caution">
    <text evidence="2">The sequence shown here is derived from an EMBL/GenBank/DDBJ whole genome shotgun (WGS) entry which is preliminary data.</text>
</comment>